<proteinExistence type="predicted"/>
<dbReference type="Gene3D" id="3.30.70.270">
    <property type="match status" value="1"/>
</dbReference>
<organism evidence="2 3">
    <name type="scientific">Sinanodonta woodiana</name>
    <name type="common">Chinese pond mussel</name>
    <name type="synonym">Anodonta woodiana</name>
    <dbReference type="NCBI Taxonomy" id="1069815"/>
    <lineage>
        <taxon>Eukaryota</taxon>
        <taxon>Metazoa</taxon>
        <taxon>Spiralia</taxon>
        <taxon>Lophotrochozoa</taxon>
        <taxon>Mollusca</taxon>
        <taxon>Bivalvia</taxon>
        <taxon>Autobranchia</taxon>
        <taxon>Heteroconchia</taxon>
        <taxon>Palaeoheterodonta</taxon>
        <taxon>Unionida</taxon>
        <taxon>Unionoidea</taxon>
        <taxon>Unionidae</taxon>
        <taxon>Unioninae</taxon>
        <taxon>Sinanodonta</taxon>
    </lineage>
</organism>
<gene>
    <name evidence="2" type="ORF">ACJMK2_018555</name>
</gene>
<dbReference type="EMBL" id="JBJQND010000016">
    <property type="protein sequence ID" value="KAL3847654.1"/>
    <property type="molecule type" value="Genomic_DNA"/>
</dbReference>
<dbReference type="InterPro" id="IPR043502">
    <property type="entry name" value="DNA/RNA_pol_sf"/>
</dbReference>
<dbReference type="AlphaFoldDB" id="A0ABD3UDS2"/>
<evidence type="ECO:0008006" key="4">
    <source>
        <dbReference type="Google" id="ProtNLM"/>
    </source>
</evidence>
<evidence type="ECO:0000313" key="3">
    <source>
        <dbReference type="Proteomes" id="UP001634394"/>
    </source>
</evidence>
<dbReference type="Proteomes" id="UP001634394">
    <property type="component" value="Unassembled WGS sequence"/>
</dbReference>
<evidence type="ECO:0000256" key="1">
    <source>
        <dbReference type="SAM" id="MobiDB-lite"/>
    </source>
</evidence>
<comment type="caution">
    <text evidence="2">The sequence shown here is derived from an EMBL/GenBank/DDBJ whole genome shotgun (WGS) entry which is preliminary data.</text>
</comment>
<protein>
    <recommendedName>
        <fullName evidence="4">Reverse transcriptase domain-containing protein</fullName>
    </recommendedName>
</protein>
<keyword evidence="3" id="KW-1185">Reference proteome</keyword>
<dbReference type="InterPro" id="IPR043128">
    <property type="entry name" value="Rev_trsase/Diguanyl_cyclase"/>
</dbReference>
<name>A0ABD3UDS2_SINWO</name>
<dbReference type="SUPFAM" id="SSF56672">
    <property type="entry name" value="DNA/RNA polymerases"/>
    <property type="match status" value="1"/>
</dbReference>
<sequence>MSFRATFLHVIDYFSSKLRDVASYFDDIIIYSDTWDDGLQDLQAAIKRLRVNHLIGKPSKGDIGKDTIVCLCHIVGGGQIKSDDAKAHAMGRLSTPYNNESGSILSGNGGLS</sequence>
<reference evidence="2 3" key="1">
    <citation type="submission" date="2024-11" db="EMBL/GenBank/DDBJ databases">
        <title>Chromosome-level genome assembly of the freshwater bivalve Anodonta woodiana.</title>
        <authorList>
            <person name="Chen X."/>
        </authorList>
    </citation>
    <scope>NUCLEOTIDE SEQUENCE [LARGE SCALE GENOMIC DNA]</scope>
    <source>
        <strain evidence="2">MN2024</strain>
        <tissue evidence="2">Gills</tissue>
    </source>
</reference>
<accession>A0ABD3UDS2</accession>
<evidence type="ECO:0000313" key="2">
    <source>
        <dbReference type="EMBL" id="KAL3847654.1"/>
    </source>
</evidence>
<feature type="region of interest" description="Disordered" evidence="1">
    <location>
        <begin position="92"/>
        <end position="112"/>
    </location>
</feature>